<evidence type="ECO:0008006" key="4">
    <source>
        <dbReference type="Google" id="ProtNLM"/>
    </source>
</evidence>
<evidence type="ECO:0000256" key="1">
    <source>
        <dbReference type="SAM" id="SignalP"/>
    </source>
</evidence>
<dbReference type="OrthoDB" id="9776669at2"/>
<dbReference type="NCBIfam" id="TIGR02122">
    <property type="entry name" value="TRAP_TAXI"/>
    <property type="match status" value="1"/>
</dbReference>
<dbReference type="RefSeq" id="WP_092429489.1">
    <property type="nucleotide sequence ID" value="NZ_FNCL01000014.1"/>
</dbReference>
<feature type="signal peptide" evidence="1">
    <location>
        <begin position="1"/>
        <end position="24"/>
    </location>
</feature>
<dbReference type="EMBL" id="FOZW01000009">
    <property type="protein sequence ID" value="SFT07175.1"/>
    <property type="molecule type" value="Genomic_DNA"/>
</dbReference>
<dbReference type="SUPFAM" id="SSF53850">
    <property type="entry name" value="Periplasmic binding protein-like II"/>
    <property type="match status" value="1"/>
</dbReference>
<evidence type="ECO:0000313" key="3">
    <source>
        <dbReference type="Proteomes" id="UP000199392"/>
    </source>
</evidence>
<keyword evidence="3" id="KW-1185">Reference proteome</keyword>
<proteinExistence type="predicted"/>
<dbReference type="InterPro" id="IPR011852">
    <property type="entry name" value="TRAP_TAXI"/>
</dbReference>
<keyword evidence="1" id="KW-0732">Signal</keyword>
<sequence>MLRLLVKALPTLAILGFGATAALAQDDVELPRSMIWSAYDVGSGGYTEASAIANAVQGKFDTRIRVLPSGTSIGRLLPLREQRAQFGFLSNELFFASEGTEEFATPDWGPQDVRVMLGRPASVGIIAAADLNATSVADLRGKRVGFVKGNPSLNIKTDAYLAFGGLTRDDVEEVWFGSYGALKDAIISNQLDAMGMVPTSSFAREIEASSRGLTWLNFPPEDTAGWKKATDVISFAEPHKQTTGAGIDEDHPVWLLGYRYPMLATYAATSEEEVYNLVKAIDQSFDGFREATAEAANWATEGAIVPPADAPFHDGAIRYAKEMGYWTDEAQAWQDARLARVDAVQAAWAEAQAAYDGDDAGWPEFWGSWRAEHLAN</sequence>
<dbReference type="AlphaFoldDB" id="A0A1I6V0F0"/>
<dbReference type="Proteomes" id="UP000199392">
    <property type="component" value="Unassembled WGS sequence"/>
</dbReference>
<organism evidence="2 3">
    <name type="scientific">Alloyangia pacifica</name>
    <dbReference type="NCBI Taxonomy" id="311180"/>
    <lineage>
        <taxon>Bacteria</taxon>
        <taxon>Pseudomonadati</taxon>
        <taxon>Pseudomonadota</taxon>
        <taxon>Alphaproteobacteria</taxon>
        <taxon>Rhodobacterales</taxon>
        <taxon>Roseobacteraceae</taxon>
        <taxon>Alloyangia</taxon>
    </lineage>
</organism>
<reference evidence="3" key="1">
    <citation type="submission" date="2016-10" db="EMBL/GenBank/DDBJ databases">
        <authorList>
            <person name="Varghese N."/>
            <person name="Submissions S."/>
        </authorList>
    </citation>
    <scope>NUCLEOTIDE SEQUENCE [LARGE SCALE GENOMIC DNA]</scope>
    <source>
        <strain evidence="3">DSM 26894</strain>
    </source>
</reference>
<dbReference type="PANTHER" id="PTHR42941">
    <property type="entry name" value="SLL1037 PROTEIN"/>
    <property type="match status" value="1"/>
</dbReference>
<dbReference type="Pfam" id="PF16868">
    <property type="entry name" value="NMT1_3"/>
    <property type="match status" value="1"/>
</dbReference>
<feature type="chain" id="PRO_5011797026" description="TRAP transporter solute receptor, TAXI family" evidence="1">
    <location>
        <begin position="25"/>
        <end position="376"/>
    </location>
</feature>
<evidence type="ECO:0000313" key="2">
    <source>
        <dbReference type="EMBL" id="SFT07175.1"/>
    </source>
</evidence>
<name>A0A1I6V0F0_9RHOB</name>
<gene>
    <name evidence="2" type="ORF">SAMN04488050_109181</name>
</gene>
<dbReference type="STRING" id="311180.SAMN04488050_109181"/>
<dbReference type="Gene3D" id="3.40.190.10">
    <property type="entry name" value="Periplasmic binding protein-like II"/>
    <property type="match status" value="2"/>
</dbReference>
<dbReference type="PANTHER" id="PTHR42941:SF1">
    <property type="entry name" value="SLL1037 PROTEIN"/>
    <property type="match status" value="1"/>
</dbReference>
<protein>
    <recommendedName>
        <fullName evidence="4">TRAP transporter solute receptor, TAXI family</fullName>
    </recommendedName>
</protein>
<accession>A0A1I6V0F0</accession>